<accession>A0A562PME7</accession>
<keyword evidence="3" id="KW-1185">Reference proteome</keyword>
<comment type="caution">
    <text evidence="2">The sequence shown here is derived from an EMBL/GenBank/DDBJ whole genome shotgun (WGS) entry which is preliminary data.</text>
</comment>
<keyword evidence="1" id="KW-0732">Signal</keyword>
<evidence type="ECO:0008006" key="4">
    <source>
        <dbReference type="Google" id="ProtNLM"/>
    </source>
</evidence>
<feature type="chain" id="PRO_5021942463" description="Tetratricopeptide repeat protein" evidence="1">
    <location>
        <begin position="36"/>
        <end position="111"/>
    </location>
</feature>
<feature type="signal peptide" evidence="1">
    <location>
        <begin position="1"/>
        <end position="35"/>
    </location>
</feature>
<dbReference type="SUPFAM" id="SSF48452">
    <property type="entry name" value="TPR-like"/>
    <property type="match status" value="1"/>
</dbReference>
<evidence type="ECO:0000256" key="1">
    <source>
        <dbReference type="SAM" id="SignalP"/>
    </source>
</evidence>
<evidence type="ECO:0000313" key="3">
    <source>
        <dbReference type="Proteomes" id="UP000316905"/>
    </source>
</evidence>
<dbReference type="Gene3D" id="1.25.40.10">
    <property type="entry name" value="Tetratricopeptide repeat domain"/>
    <property type="match status" value="1"/>
</dbReference>
<proteinExistence type="predicted"/>
<dbReference type="EMBL" id="VLKY01000037">
    <property type="protein sequence ID" value="TWI45635.1"/>
    <property type="molecule type" value="Genomic_DNA"/>
</dbReference>
<evidence type="ECO:0000313" key="2">
    <source>
        <dbReference type="EMBL" id="TWI45635.1"/>
    </source>
</evidence>
<dbReference type="InterPro" id="IPR011990">
    <property type="entry name" value="TPR-like_helical_dom_sf"/>
</dbReference>
<reference evidence="2 3" key="1">
    <citation type="journal article" date="2015" name="Stand. Genomic Sci.">
        <title>Genomic Encyclopedia of Bacterial and Archaeal Type Strains, Phase III: the genomes of soil and plant-associated and newly described type strains.</title>
        <authorList>
            <person name="Whitman W.B."/>
            <person name="Woyke T."/>
            <person name="Klenk H.P."/>
            <person name="Zhou Y."/>
            <person name="Lilburn T.G."/>
            <person name="Beck B.J."/>
            <person name="De Vos P."/>
            <person name="Vandamme P."/>
            <person name="Eisen J.A."/>
            <person name="Garrity G."/>
            <person name="Hugenholtz P."/>
            <person name="Kyrpides N.C."/>
        </authorList>
    </citation>
    <scope>NUCLEOTIDE SEQUENCE [LARGE SCALE GENOMIC DNA]</scope>
    <source>
        <strain evidence="2 3">CGMCC 1.6858</strain>
    </source>
</reference>
<dbReference type="AlphaFoldDB" id="A0A562PME7"/>
<gene>
    <name evidence="2" type="ORF">IQ22_04615</name>
</gene>
<name>A0A562PME7_9PSED</name>
<sequence length="111" mass="12382">MKPCIRGLLSRPNQLPVLQGVLLALLLASAHGAYADITQEQVEADCRNISNLAAQGDRFYRQSRYAKAREFYEQQVAWSQSCQLDESAMATAYNNVALTYAHEEAFLKAKA</sequence>
<dbReference type="Proteomes" id="UP000316905">
    <property type="component" value="Unassembled WGS sequence"/>
</dbReference>
<protein>
    <recommendedName>
        <fullName evidence="4">Tetratricopeptide repeat protein</fullName>
    </recommendedName>
</protein>
<organism evidence="2 3">
    <name type="scientific">Pseudomonas duriflava</name>
    <dbReference type="NCBI Taxonomy" id="459528"/>
    <lineage>
        <taxon>Bacteria</taxon>
        <taxon>Pseudomonadati</taxon>
        <taxon>Pseudomonadota</taxon>
        <taxon>Gammaproteobacteria</taxon>
        <taxon>Pseudomonadales</taxon>
        <taxon>Pseudomonadaceae</taxon>
        <taxon>Pseudomonas</taxon>
    </lineage>
</organism>